<reference evidence="3 4" key="1">
    <citation type="submission" date="2017-04" db="EMBL/GenBank/DDBJ databases">
        <title>Draft genome of the yeast Clavispora lusitaniae type strain CBS 6936.</title>
        <authorList>
            <person name="Durrens P."/>
            <person name="Klopp C."/>
            <person name="Biteau N."/>
            <person name="Fitton-Ouhabi V."/>
            <person name="Dementhon K."/>
            <person name="Accoceberry I."/>
            <person name="Sherman D.J."/>
            <person name="Noel T."/>
        </authorList>
    </citation>
    <scope>NUCLEOTIDE SEQUENCE [LARGE SCALE GENOMIC DNA]</scope>
    <source>
        <strain evidence="3 4">CBS 6936</strain>
    </source>
</reference>
<accession>A0AA91PXR3</accession>
<keyword evidence="2" id="KW-0472">Membrane</keyword>
<evidence type="ECO:0000313" key="4">
    <source>
        <dbReference type="Proteomes" id="UP000195602"/>
    </source>
</evidence>
<protein>
    <submittedName>
        <fullName evidence="3">Uncharacterized protein</fullName>
    </submittedName>
</protein>
<feature type="region of interest" description="Disordered" evidence="1">
    <location>
        <begin position="75"/>
        <end position="118"/>
    </location>
</feature>
<organism evidence="3 4">
    <name type="scientific">Clavispora lusitaniae</name>
    <name type="common">Candida lusitaniae</name>
    <dbReference type="NCBI Taxonomy" id="36911"/>
    <lineage>
        <taxon>Eukaryota</taxon>
        <taxon>Fungi</taxon>
        <taxon>Dikarya</taxon>
        <taxon>Ascomycota</taxon>
        <taxon>Saccharomycotina</taxon>
        <taxon>Pichiomycetes</taxon>
        <taxon>Metschnikowiaceae</taxon>
        <taxon>Clavispora</taxon>
    </lineage>
</organism>
<gene>
    <name evidence="3" type="ORF">A9F13_14g01485</name>
</gene>
<feature type="transmembrane region" description="Helical" evidence="2">
    <location>
        <begin position="287"/>
        <end position="311"/>
    </location>
</feature>
<keyword evidence="2" id="KW-0812">Transmembrane</keyword>
<dbReference type="EMBL" id="LYUB02000014">
    <property type="protein sequence ID" value="OVF07305.1"/>
    <property type="molecule type" value="Genomic_DNA"/>
</dbReference>
<dbReference type="AlphaFoldDB" id="A0AA91PXR3"/>
<keyword evidence="2" id="KW-1133">Transmembrane helix</keyword>
<proteinExistence type="predicted"/>
<evidence type="ECO:0000313" key="3">
    <source>
        <dbReference type="EMBL" id="OVF07305.1"/>
    </source>
</evidence>
<name>A0AA91PXR3_CLALS</name>
<dbReference type="Proteomes" id="UP000195602">
    <property type="component" value="Unassembled WGS sequence"/>
</dbReference>
<evidence type="ECO:0000256" key="1">
    <source>
        <dbReference type="SAM" id="MobiDB-lite"/>
    </source>
</evidence>
<evidence type="ECO:0000256" key="2">
    <source>
        <dbReference type="SAM" id="Phobius"/>
    </source>
</evidence>
<comment type="caution">
    <text evidence="3">The sequence shown here is derived from an EMBL/GenBank/DDBJ whole genome shotgun (WGS) entry which is preliminary data.</text>
</comment>
<dbReference type="KEGG" id="clus:A9F13_14g01485"/>
<sequence length="312" mass="33232">MKIFFTHNPWPRGLRRRLFRRKEKHKVEPAPPRKSIEKAFYEPLSSEPPSYQECVSLPPLPHVVFAAKSAQTTEVPGGAKGAAKSLSRYRGDSTGAKSGTARVPEKSSTASNTVSSWGHETSVADANANANAYGAKGAPIVSGVASNATDAPRACITSATCATLAPSATTGATSAVSRATCDTTRDASSATFATGTSPMTMVNVAALKPNASLSALSETAVAQKWLPQAPHRGRPRAMRFRSQLTEAMARQARRQSSPPRPSPLRKLSVGCIDLAAVVTCEQKSRLWTHYFVCLECAIVYIVLFTFVVALAV</sequence>
<feature type="compositionally biased region" description="Polar residues" evidence="1">
    <location>
        <begin position="106"/>
        <end position="118"/>
    </location>
</feature>